<protein>
    <submittedName>
        <fullName evidence="1">Putative nutrient deprivation-induced protein</fullName>
    </submittedName>
</protein>
<reference evidence="1 2" key="1">
    <citation type="journal article" date="2013" name="Genome Announc.">
        <title>Draft Genome Sequence of Rhizobium mesoamericanum STM3625, a Nitrogen-Fixing Symbiont of Mimosa pudica Isolated in French Guiana (South America).</title>
        <authorList>
            <person name="Moulin L."/>
            <person name="Mornico D."/>
            <person name="Melkonian R."/>
            <person name="Klonowska A."/>
        </authorList>
    </citation>
    <scope>NUCLEOTIDE SEQUENCE [LARGE SCALE GENOMIC DNA]</scope>
    <source>
        <strain evidence="1 2">STM3625</strain>
    </source>
</reference>
<dbReference type="RefSeq" id="WP_007535626.1">
    <property type="nucleotide sequence ID" value="NZ_HF536773.1"/>
</dbReference>
<dbReference type="EMBL" id="CANI01000035">
    <property type="protein sequence ID" value="CCM78137.1"/>
    <property type="molecule type" value="Genomic_DNA"/>
</dbReference>
<gene>
    <name evidence="1" type="ORF">BN77_p10092</name>
</gene>
<dbReference type="STRING" id="1211777.BN77_p10092"/>
<dbReference type="HOGENOM" id="CLU_072062_0_0_5"/>
<dbReference type="Pfam" id="PF12277">
    <property type="entry name" value="DUF3618"/>
    <property type="match status" value="1"/>
</dbReference>
<proteinExistence type="predicted"/>
<accession>K0Q237</accession>
<organism evidence="1 2">
    <name type="scientific">Rhizobium mesoamericanum STM3625</name>
    <dbReference type="NCBI Taxonomy" id="1211777"/>
    <lineage>
        <taxon>Bacteria</taxon>
        <taxon>Pseudomonadati</taxon>
        <taxon>Pseudomonadota</taxon>
        <taxon>Alphaproteobacteria</taxon>
        <taxon>Hyphomicrobiales</taxon>
        <taxon>Rhizobiaceae</taxon>
        <taxon>Rhizobium/Agrobacterium group</taxon>
        <taxon>Rhizobium</taxon>
    </lineage>
</organism>
<keyword evidence="2" id="KW-1185">Reference proteome</keyword>
<dbReference type="eggNOG" id="ENOG5032S24">
    <property type="taxonomic scope" value="Bacteria"/>
</dbReference>
<evidence type="ECO:0000313" key="2">
    <source>
        <dbReference type="Proteomes" id="UP000009319"/>
    </source>
</evidence>
<dbReference type="InterPro" id="IPR022062">
    <property type="entry name" value="DUF3618"/>
</dbReference>
<sequence length="324" mass="34693">MAYTPTSPTTAEIEREINDDRRRIEEKIDAIQQRLSPGQLVDEVLAYAKSSGGGEYVASLGAALKNNPIPLALMGISMAWLMAGPKSTLSSYAQSDEYPLATVQGSVRRTGPVQADGENRYSHFIDDAGTRYKALTDETGKRAGHFVDETGKMFRGLADATGQQIQDIRDEAGVLLDQAMGWSSHTWQRVTNSAGKLGDALAEAGRGSYRASAHISENTLAQFRDQPLVGGALAFAIGAAIGAALPHTEQEDSGMGALSDEMKKQVSDGVSQALTKAAEVGEDASKRVVSAATDIHDQARNQIAKEVDQLRDVDERMDPASDLR</sequence>
<dbReference type="Proteomes" id="UP000009319">
    <property type="component" value="Unassembled WGS sequence"/>
</dbReference>
<name>K0Q237_9HYPH</name>
<dbReference type="AlphaFoldDB" id="K0Q237"/>
<comment type="caution">
    <text evidence="1">The sequence shown here is derived from an EMBL/GenBank/DDBJ whole genome shotgun (WGS) entry which is preliminary data.</text>
</comment>
<evidence type="ECO:0000313" key="1">
    <source>
        <dbReference type="EMBL" id="CCM78137.1"/>
    </source>
</evidence>